<evidence type="ECO:0000256" key="1">
    <source>
        <dbReference type="SAM" id="Phobius"/>
    </source>
</evidence>
<evidence type="ECO:0000313" key="2">
    <source>
        <dbReference type="EMBL" id="KAL3819229.1"/>
    </source>
</evidence>
<feature type="transmembrane region" description="Helical" evidence="1">
    <location>
        <begin position="164"/>
        <end position="192"/>
    </location>
</feature>
<evidence type="ECO:0000313" key="3">
    <source>
        <dbReference type="Proteomes" id="UP001634393"/>
    </source>
</evidence>
<name>A0ABD3S409_9LAMI</name>
<keyword evidence="3" id="KW-1185">Reference proteome</keyword>
<evidence type="ECO:0008006" key="4">
    <source>
        <dbReference type="Google" id="ProtNLM"/>
    </source>
</evidence>
<keyword evidence="1" id="KW-0812">Transmembrane</keyword>
<proteinExistence type="predicted"/>
<organism evidence="2 3">
    <name type="scientific">Penstemon smallii</name>
    <dbReference type="NCBI Taxonomy" id="265156"/>
    <lineage>
        <taxon>Eukaryota</taxon>
        <taxon>Viridiplantae</taxon>
        <taxon>Streptophyta</taxon>
        <taxon>Embryophyta</taxon>
        <taxon>Tracheophyta</taxon>
        <taxon>Spermatophyta</taxon>
        <taxon>Magnoliopsida</taxon>
        <taxon>eudicotyledons</taxon>
        <taxon>Gunneridae</taxon>
        <taxon>Pentapetalae</taxon>
        <taxon>asterids</taxon>
        <taxon>lamiids</taxon>
        <taxon>Lamiales</taxon>
        <taxon>Plantaginaceae</taxon>
        <taxon>Cheloneae</taxon>
        <taxon>Penstemon</taxon>
    </lineage>
</organism>
<dbReference type="Proteomes" id="UP001634393">
    <property type="component" value="Unassembled WGS sequence"/>
</dbReference>
<reference evidence="2 3" key="1">
    <citation type="submission" date="2024-12" db="EMBL/GenBank/DDBJ databases">
        <title>The unique morphological basis and parallel evolutionary history of personate flowers in Penstemon.</title>
        <authorList>
            <person name="Depatie T.H."/>
            <person name="Wessinger C.A."/>
        </authorList>
    </citation>
    <scope>NUCLEOTIDE SEQUENCE [LARGE SCALE GENOMIC DNA]</scope>
    <source>
        <strain evidence="2">WTNN_2</strain>
        <tissue evidence="2">Leaf</tissue>
    </source>
</reference>
<dbReference type="AlphaFoldDB" id="A0ABD3S409"/>
<comment type="caution">
    <text evidence="2">The sequence shown here is derived from an EMBL/GenBank/DDBJ whole genome shotgun (WGS) entry which is preliminary data.</text>
</comment>
<feature type="transmembrane region" description="Helical" evidence="1">
    <location>
        <begin position="84"/>
        <end position="103"/>
    </location>
</feature>
<sequence length="206" mass="24000">MAYLRTKSFLGSIFSIGNTIVVKLIGRAIRDRSVYRRVDFARRIGIGLAILDTLQAIVLAIICIDKLYKSKLESTWHDDFRCWILGYMIQCILLVVWIFVEQYKDFYRKLSEKTIRYIEKGEVIVYRCWLVLGFLMLMLSGTFGGPDQSPQLHTLVKILVFLDIVILMIVFLVYLVLAIMVFFGLPLIFGYFHLTKDRDHKDTVEV</sequence>
<keyword evidence="1" id="KW-0472">Membrane</keyword>
<gene>
    <name evidence="2" type="ORF">ACJIZ3_005134</name>
</gene>
<protein>
    <recommendedName>
        <fullName evidence="4">Transmembrane protein</fullName>
    </recommendedName>
</protein>
<feature type="transmembrane region" description="Helical" evidence="1">
    <location>
        <begin position="124"/>
        <end position="144"/>
    </location>
</feature>
<feature type="transmembrane region" description="Helical" evidence="1">
    <location>
        <begin position="46"/>
        <end position="64"/>
    </location>
</feature>
<accession>A0ABD3S409</accession>
<keyword evidence="1" id="KW-1133">Transmembrane helix</keyword>
<dbReference type="EMBL" id="JBJXBP010000007">
    <property type="protein sequence ID" value="KAL3819229.1"/>
    <property type="molecule type" value="Genomic_DNA"/>
</dbReference>